<organism evidence="6">
    <name type="scientific">Salmonella typhimurium</name>
    <dbReference type="NCBI Taxonomy" id="90371"/>
    <lineage>
        <taxon>Bacteria</taxon>
        <taxon>Pseudomonadati</taxon>
        <taxon>Pseudomonadota</taxon>
        <taxon>Gammaproteobacteria</taxon>
        <taxon>Enterobacterales</taxon>
        <taxon>Enterobacteriaceae</taxon>
        <taxon>Salmonella</taxon>
    </lineage>
</organism>
<reference evidence="6" key="1">
    <citation type="submission" date="2018-08" db="EMBL/GenBank/DDBJ databases">
        <authorList>
            <person name="Ashton P.M."/>
            <person name="Dallman T."/>
            <person name="Nair S."/>
            <person name="De Pinna E."/>
            <person name="Peters T."/>
            <person name="Grant K."/>
        </authorList>
    </citation>
    <scope>NUCLEOTIDE SEQUENCE [LARGE SCALE GENOMIC DNA]</scope>
    <source>
        <strain evidence="6">29290</strain>
    </source>
</reference>
<evidence type="ECO:0000256" key="3">
    <source>
        <dbReference type="ARBA" id="ARBA00023014"/>
    </source>
</evidence>
<keyword evidence="1" id="KW-0479">Metal-binding</keyword>
<proteinExistence type="predicted"/>
<gene>
    <name evidence="6" type="ORF">AU613_27270</name>
</gene>
<dbReference type="InterPro" id="IPR017900">
    <property type="entry name" value="4Fe4S_Fe_S_CS"/>
</dbReference>
<dbReference type="Gene3D" id="3.30.70.20">
    <property type="match status" value="1"/>
</dbReference>
<comment type="caution">
    <text evidence="6">The sequence shown here is derived from an EMBL/GenBank/DDBJ whole genome shotgun (WGS) entry which is preliminary data.</text>
</comment>
<feature type="non-terminal residue" evidence="6">
    <location>
        <position position="128"/>
    </location>
</feature>
<accession>A0A6C8YXR2</accession>
<protein>
    <submittedName>
        <fullName evidence="6">Iron-sulfur protein</fullName>
    </submittedName>
</protein>
<feature type="non-terminal residue" evidence="6">
    <location>
        <position position="1"/>
    </location>
</feature>
<keyword evidence="3" id="KW-0411">Iron-sulfur</keyword>
<evidence type="ECO:0000256" key="2">
    <source>
        <dbReference type="ARBA" id="ARBA00023004"/>
    </source>
</evidence>
<keyword evidence="4" id="KW-0175">Coiled coil</keyword>
<evidence type="ECO:0000259" key="5">
    <source>
        <dbReference type="PROSITE" id="PS51379"/>
    </source>
</evidence>
<feature type="domain" description="4Fe-4S ferredoxin-type" evidence="5">
    <location>
        <begin position="9"/>
        <end position="38"/>
    </location>
</feature>
<keyword evidence="2" id="KW-0408">Iron</keyword>
<dbReference type="GO" id="GO:0051536">
    <property type="term" value="F:iron-sulfur cluster binding"/>
    <property type="evidence" value="ECO:0007669"/>
    <property type="project" value="UniProtKB-KW"/>
</dbReference>
<feature type="coiled-coil region" evidence="4">
    <location>
        <begin position="97"/>
        <end position="124"/>
    </location>
</feature>
<dbReference type="EMBL" id="RSUA01000231">
    <property type="protein sequence ID" value="MIT52503.1"/>
    <property type="molecule type" value="Genomic_DNA"/>
</dbReference>
<name>A0A6C8YXR2_SALTM</name>
<dbReference type="Pfam" id="PF14697">
    <property type="entry name" value="Fer4_21"/>
    <property type="match status" value="1"/>
</dbReference>
<evidence type="ECO:0000256" key="4">
    <source>
        <dbReference type="SAM" id="Coils"/>
    </source>
</evidence>
<evidence type="ECO:0000256" key="1">
    <source>
        <dbReference type="ARBA" id="ARBA00022723"/>
    </source>
</evidence>
<dbReference type="AlphaFoldDB" id="A0A6C8YXR2"/>
<dbReference type="InterPro" id="IPR017896">
    <property type="entry name" value="4Fe4S_Fe-S-bd"/>
</dbReference>
<evidence type="ECO:0000313" key="6">
    <source>
        <dbReference type="EMBL" id="MIT52503.1"/>
    </source>
</evidence>
<sequence length="128" mass="14296">DAIIGSGKRMHTIFTDLCTGCELCLPPCPVDCIELVPFTRLMDDATRQTEQDGLRARYYAHLDRIERQVNDNTNAKPVVSMVQAKLNDIKVDIDEAAAKNAIEAAKLRTQIKKLEKQLAVRADDNNQA</sequence>
<dbReference type="Proteomes" id="UP000885258">
    <property type="component" value="Unassembled WGS sequence"/>
</dbReference>
<dbReference type="GO" id="GO:0046872">
    <property type="term" value="F:metal ion binding"/>
    <property type="evidence" value="ECO:0007669"/>
    <property type="project" value="UniProtKB-KW"/>
</dbReference>
<dbReference type="PROSITE" id="PS51379">
    <property type="entry name" value="4FE4S_FER_2"/>
    <property type="match status" value="1"/>
</dbReference>
<dbReference type="SUPFAM" id="SSF54862">
    <property type="entry name" value="4Fe-4S ferredoxins"/>
    <property type="match status" value="1"/>
</dbReference>
<dbReference type="PROSITE" id="PS00198">
    <property type="entry name" value="4FE4S_FER_1"/>
    <property type="match status" value="1"/>
</dbReference>